<evidence type="ECO:0000313" key="15">
    <source>
        <dbReference type="EMBL" id="KEI71467.1"/>
    </source>
</evidence>
<feature type="binding site" description="covalent" evidence="13">
    <location>
        <position position="114"/>
    </location>
    <ligand>
        <name>heme c</name>
        <dbReference type="ChEBI" id="CHEBI:61717"/>
        <label>2</label>
    </ligand>
</feature>
<evidence type="ECO:0000256" key="13">
    <source>
        <dbReference type="PIRSR" id="PIRSR006105-1"/>
    </source>
</evidence>
<evidence type="ECO:0000256" key="14">
    <source>
        <dbReference type="PIRSR" id="PIRSR006105-2"/>
    </source>
</evidence>
<dbReference type="GO" id="GO:0046872">
    <property type="term" value="F:metal ion binding"/>
    <property type="evidence" value="ECO:0007669"/>
    <property type="project" value="UniProtKB-KW"/>
</dbReference>
<feature type="binding site" description="axial binding residue" evidence="14">
    <location>
        <position position="118"/>
    </location>
    <ligand>
        <name>heme c</name>
        <dbReference type="ChEBI" id="CHEBI:61717"/>
        <label>2</label>
    </ligand>
    <ligandPart>
        <name>Fe</name>
        <dbReference type="ChEBI" id="CHEBI:18248"/>
    </ligandPart>
</feature>
<dbReference type="FunFam" id="1.10.1130.10:FF:000001">
    <property type="entry name" value="Periplasmic nitrate reductase, electron transfer subunit"/>
    <property type="match status" value="1"/>
</dbReference>
<evidence type="ECO:0000256" key="2">
    <source>
        <dbReference type="ARBA" id="ARBA00004418"/>
    </source>
</evidence>
<dbReference type="GO" id="GO:0009061">
    <property type="term" value="P:anaerobic respiration"/>
    <property type="evidence" value="ECO:0007669"/>
    <property type="project" value="InterPro"/>
</dbReference>
<accession>A0A081KBE1</accession>
<evidence type="ECO:0000256" key="11">
    <source>
        <dbReference type="ARBA" id="ARBA00023004"/>
    </source>
</evidence>
<sequence length="139" mass="15634">MTLLVSTMVSMTAVAETGGIDSLRTIDLSVEPPAEAMKKVLESDTTFHRDFIEQPPLIPHDIRGYTVNKDVNTCLQCHSWKNASKWGATRISVTHFYDREGKQRADVAPNRYFCLQCHVPQADTAPLQKNNFEPVDSLK</sequence>
<keyword evidence="7 14" id="KW-0479">Metal-binding</keyword>
<dbReference type="Pfam" id="PF03892">
    <property type="entry name" value="NapB"/>
    <property type="match status" value="1"/>
</dbReference>
<feature type="binding site" description="covalent" evidence="13">
    <location>
        <position position="117"/>
    </location>
    <ligand>
        <name>heme c</name>
        <dbReference type="ChEBI" id="CHEBI:61717"/>
        <label>2</label>
    </ligand>
</feature>
<evidence type="ECO:0000256" key="8">
    <source>
        <dbReference type="ARBA" id="ARBA00022729"/>
    </source>
</evidence>
<keyword evidence="11 14" id="KW-0408">Iron</keyword>
<evidence type="ECO:0000256" key="10">
    <source>
        <dbReference type="ARBA" id="ARBA00022982"/>
    </source>
</evidence>
<organism evidence="15 16">
    <name type="scientific">Endozoicomonas elysicola</name>
    <dbReference type="NCBI Taxonomy" id="305900"/>
    <lineage>
        <taxon>Bacteria</taxon>
        <taxon>Pseudomonadati</taxon>
        <taxon>Pseudomonadota</taxon>
        <taxon>Gammaproteobacteria</taxon>
        <taxon>Oceanospirillales</taxon>
        <taxon>Endozoicomonadaceae</taxon>
        <taxon>Endozoicomonas</taxon>
    </lineage>
</organism>
<evidence type="ECO:0000256" key="5">
    <source>
        <dbReference type="ARBA" id="ARBA00022448"/>
    </source>
</evidence>
<comment type="function">
    <text evidence="1">Electron transfer subunit of the periplasmic nitrate reductase complex NapAB. Receives electrons from the membrane-anchored tetraheme c-type NapC protein and transfers these to NapA subunit, thus allowing electron flow between membrane and periplasm. Essential for periplasmic nitrate reduction with nitrate as the terminal electron acceptor.</text>
</comment>
<dbReference type="PANTHER" id="PTHR38604:SF1">
    <property type="entry name" value="PERIPLASMIC NITRATE REDUCTASE, ELECTRON TRANSFER SUBUNIT"/>
    <property type="match status" value="1"/>
</dbReference>
<evidence type="ECO:0000256" key="3">
    <source>
        <dbReference type="ARBA" id="ARBA00007368"/>
    </source>
</evidence>
<keyword evidence="9" id="KW-0574">Periplasm</keyword>
<dbReference type="InterPro" id="IPR036280">
    <property type="entry name" value="Multihaem_cyt_sf"/>
</dbReference>
<comment type="PTM">
    <text evidence="13">Binds 2 heme C groups per subunit.</text>
</comment>
<evidence type="ECO:0000256" key="1">
    <source>
        <dbReference type="ARBA" id="ARBA00002599"/>
    </source>
</evidence>
<dbReference type="GO" id="GO:0042597">
    <property type="term" value="C:periplasmic space"/>
    <property type="evidence" value="ECO:0007669"/>
    <property type="project" value="UniProtKB-SubCell"/>
</dbReference>
<feature type="binding site" description="axial binding residue" evidence="14">
    <location>
        <position position="95"/>
    </location>
    <ligand>
        <name>heme c</name>
        <dbReference type="ChEBI" id="CHEBI:61717"/>
        <label>2</label>
    </ligand>
    <ligandPart>
        <name>Fe</name>
        <dbReference type="ChEBI" id="CHEBI:18248"/>
    </ligandPart>
</feature>
<dbReference type="eggNOG" id="COG3043">
    <property type="taxonomic scope" value="Bacteria"/>
</dbReference>
<dbReference type="Gene3D" id="1.10.1130.10">
    <property type="entry name" value="Flavocytochrome C3, Chain A"/>
    <property type="match status" value="1"/>
</dbReference>
<dbReference type="EMBL" id="JOJP01000001">
    <property type="protein sequence ID" value="KEI71467.1"/>
    <property type="molecule type" value="Genomic_DNA"/>
</dbReference>
<reference evidence="15 16" key="1">
    <citation type="submission" date="2014-06" db="EMBL/GenBank/DDBJ databases">
        <title>Whole Genome Sequences of Three Symbiotic Endozoicomonas Bacteria.</title>
        <authorList>
            <person name="Neave M.J."/>
            <person name="Apprill A."/>
            <person name="Voolstra C.R."/>
        </authorList>
    </citation>
    <scope>NUCLEOTIDE SEQUENCE [LARGE SCALE GENOMIC DNA]</scope>
    <source>
        <strain evidence="15 16">DSM 22380</strain>
    </source>
</reference>
<keyword evidence="16" id="KW-1185">Reference proteome</keyword>
<dbReference type="PANTHER" id="PTHR38604">
    <property type="entry name" value="PERIPLASMIC NITRATE REDUCTASE, ELECTRON TRANSFER SUBUNIT"/>
    <property type="match status" value="1"/>
</dbReference>
<feature type="binding site" description="axial binding residue" evidence="14">
    <location>
        <position position="78"/>
    </location>
    <ligand>
        <name>heme c</name>
        <dbReference type="ChEBI" id="CHEBI:61717"/>
        <label>1</label>
    </ligand>
    <ligandPart>
        <name>Fe</name>
        <dbReference type="ChEBI" id="CHEBI:18248"/>
    </ligandPart>
</feature>
<dbReference type="Proteomes" id="UP000027997">
    <property type="component" value="Unassembled WGS sequence"/>
</dbReference>
<dbReference type="STRING" id="305900.GV64_12595"/>
<feature type="binding site" description="axial binding residue" evidence="14">
    <location>
        <position position="60"/>
    </location>
    <ligand>
        <name>heme c</name>
        <dbReference type="ChEBI" id="CHEBI:61717"/>
        <label>1</label>
    </ligand>
    <ligandPart>
        <name>Fe</name>
        <dbReference type="ChEBI" id="CHEBI:18248"/>
    </ligandPart>
</feature>
<keyword evidence="8" id="KW-0732">Signal</keyword>
<dbReference type="SUPFAM" id="SSF48695">
    <property type="entry name" value="Multiheme cytochromes"/>
    <property type="match status" value="1"/>
</dbReference>
<dbReference type="PIRSF" id="PIRSF006105">
    <property type="entry name" value="NapB"/>
    <property type="match status" value="1"/>
</dbReference>
<evidence type="ECO:0000256" key="12">
    <source>
        <dbReference type="ARBA" id="ARBA00031832"/>
    </source>
</evidence>
<keyword evidence="6 13" id="KW-0349">Heme</keyword>
<comment type="subcellular location">
    <subcellularLocation>
        <location evidence="2">Periplasm</location>
    </subcellularLocation>
</comment>
<evidence type="ECO:0000313" key="16">
    <source>
        <dbReference type="Proteomes" id="UP000027997"/>
    </source>
</evidence>
<comment type="caution">
    <text evidence="15">The sequence shown here is derived from an EMBL/GenBank/DDBJ whole genome shotgun (WGS) entry which is preliminary data.</text>
</comment>
<name>A0A081KBE1_9GAMM</name>
<gene>
    <name evidence="15" type="ORF">GV64_12595</name>
</gene>
<evidence type="ECO:0000256" key="9">
    <source>
        <dbReference type="ARBA" id="ARBA00022764"/>
    </source>
</evidence>
<proteinExistence type="inferred from homology"/>
<comment type="similarity">
    <text evidence="3">Belongs to the NapB family.</text>
</comment>
<dbReference type="AlphaFoldDB" id="A0A081KBE1"/>
<dbReference type="InterPro" id="IPR005591">
    <property type="entry name" value="NapB"/>
</dbReference>
<keyword evidence="5" id="KW-0813">Transport</keyword>
<evidence type="ECO:0000256" key="6">
    <source>
        <dbReference type="ARBA" id="ARBA00022617"/>
    </source>
</evidence>
<keyword evidence="10" id="KW-0249">Electron transport</keyword>
<feature type="binding site" description="covalent" evidence="13">
    <location>
        <position position="77"/>
    </location>
    <ligand>
        <name>heme c</name>
        <dbReference type="ChEBI" id="CHEBI:61717"/>
        <label>1</label>
    </ligand>
</feature>
<feature type="binding site" description="covalent" evidence="13">
    <location>
        <position position="74"/>
    </location>
    <ligand>
        <name>heme c</name>
        <dbReference type="ChEBI" id="CHEBI:61717"/>
        <label>1</label>
    </ligand>
</feature>
<evidence type="ECO:0000256" key="4">
    <source>
        <dbReference type="ARBA" id="ARBA00013773"/>
    </source>
</evidence>
<protein>
    <recommendedName>
        <fullName evidence="4">Periplasmic nitrate reductase, electron transfer subunit</fullName>
    </recommendedName>
    <alternativeName>
        <fullName evidence="12">Diheme cytochrome c NapB</fullName>
    </alternativeName>
</protein>
<evidence type="ECO:0000256" key="7">
    <source>
        <dbReference type="ARBA" id="ARBA00022723"/>
    </source>
</evidence>